<dbReference type="OrthoDB" id="7477923at2759"/>
<protein>
    <submittedName>
        <fullName evidence="1">Uncharacterized protein</fullName>
    </submittedName>
</protein>
<dbReference type="AlphaFoldDB" id="A0A9P5WZL8"/>
<evidence type="ECO:0000313" key="2">
    <source>
        <dbReference type="Proteomes" id="UP000807342"/>
    </source>
</evidence>
<reference evidence="1" key="1">
    <citation type="submission" date="2020-11" db="EMBL/GenBank/DDBJ databases">
        <authorList>
            <consortium name="DOE Joint Genome Institute"/>
            <person name="Ahrendt S."/>
            <person name="Riley R."/>
            <person name="Andreopoulos W."/>
            <person name="Labutti K."/>
            <person name="Pangilinan J."/>
            <person name="Ruiz-Duenas F.J."/>
            <person name="Barrasa J.M."/>
            <person name="Sanchez-Garcia M."/>
            <person name="Camarero S."/>
            <person name="Miyauchi S."/>
            <person name="Serrano A."/>
            <person name="Linde D."/>
            <person name="Babiker R."/>
            <person name="Drula E."/>
            <person name="Ayuso-Fernandez I."/>
            <person name="Pacheco R."/>
            <person name="Padilla G."/>
            <person name="Ferreira P."/>
            <person name="Barriuso J."/>
            <person name="Kellner H."/>
            <person name="Castanera R."/>
            <person name="Alfaro M."/>
            <person name="Ramirez L."/>
            <person name="Pisabarro A.G."/>
            <person name="Kuo A."/>
            <person name="Tritt A."/>
            <person name="Lipzen A."/>
            <person name="He G."/>
            <person name="Yan M."/>
            <person name="Ng V."/>
            <person name="Cullen D."/>
            <person name="Martin F."/>
            <person name="Rosso M.-N."/>
            <person name="Henrissat B."/>
            <person name="Hibbett D."/>
            <person name="Martinez A.T."/>
            <person name="Grigoriev I.V."/>
        </authorList>
    </citation>
    <scope>NUCLEOTIDE SEQUENCE</scope>
    <source>
        <strain evidence="1">MF-IS2</strain>
    </source>
</reference>
<gene>
    <name evidence="1" type="ORF">P691DRAFT_684569</name>
</gene>
<keyword evidence="2" id="KW-1185">Reference proteome</keyword>
<sequence>CWHWGHTTDTCCHPVICCPICASPHSKASHRQLTGCWQHCSNPKANPPIPPTPADVSCPHTHICLNCGTKHTADNHCCPYWRHHFNWSWM</sequence>
<proteinExistence type="predicted"/>
<dbReference type="EMBL" id="MU151991">
    <property type="protein sequence ID" value="KAF9441255.1"/>
    <property type="molecule type" value="Genomic_DNA"/>
</dbReference>
<comment type="caution">
    <text evidence="1">The sequence shown here is derived from an EMBL/GenBank/DDBJ whole genome shotgun (WGS) entry which is preliminary data.</text>
</comment>
<organism evidence="1 2">
    <name type="scientific">Macrolepiota fuliginosa MF-IS2</name>
    <dbReference type="NCBI Taxonomy" id="1400762"/>
    <lineage>
        <taxon>Eukaryota</taxon>
        <taxon>Fungi</taxon>
        <taxon>Dikarya</taxon>
        <taxon>Basidiomycota</taxon>
        <taxon>Agaricomycotina</taxon>
        <taxon>Agaricomycetes</taxon>
        <taxon>Agaricomycetidae</taxon>
        <taxon>Agaricales</taxon>
        <taxon>Agaricineae</taxon>
        <taxon>Agaricaceae</taxon>
        <taxon>Macrolepiota</taxon>
    </lineage>
</organism>
<name>A0A9P5WZL8_9AGAR</name>
<dbReference type="Proteomes" id="UP000807342">
    <property type="component" value="Unassembled WGS sequence"/>
</dbReference>
<accession>A0A9P5WZL8</accession>
<evidence type="ECO:0000313" key="1">
    <source>
        <dbReference type="EMBL" id="KAF9441255.1"/>
    </source>
</evidence>
<feature type="non-terminal residue" evidence="1">
    <location>
        <position position="1"/>
    </location>
</feature>